<proteinExistence type="predicted"/>
<accession>A0A8T2R0R8</accession>
<protein>
    <submittedName>
        <fullName evidence="1">Uncharacterized protein</fullName>
    </submittedName>
</protein>
<reference evidence="1" key="1">
    <citation type="submission" date="2021-08" db="EMBL/GenBank/DDBJ databases">
        <title>WGS assembly of Ceratopteris richardii.</title>
        <authorList>
            <person name="Marchant D.B."/>
            <person name="Chen G."/>
            <person name="Jenkins J."/>
            <person name="Shu S."/>
            <person name="Leebens-Mack J."/>
            <person name="Grimwood J."/>
            <person name="Schmutz J."/>
            <person name="Soltis P."/>
            <person name="Soltis D."/>
            <person name="Chen Z.-H."/>
        </authorList>
    </citation>
    <scope>NUCLEOTIDE SEQUENCE</scope>
    <source>
        <strain evidence="1">Whitten #5841</strain>
        <tissue evidence="1">Leaf</tissue>
    </source>
</reference>
<comment type="caution">
    <text evidence="1">The sequence shown here is derived from an EMBL/GenBank/DDBJ whole genome shotgun (WGS) entry which is preliminary data.</text>
</comment>
<dbReference type="Proteomes" id="UP000825935">
    <property type="component" value="Chromosome 31"/>
</dbReference>
<evidence type="ECO:0000313" key="2">
    <source>
        <dbReference type="Proteomes" id="UP000825935"/>
    </source>
</evidence>
<evidence type="ECO:0000313" key="1">
    <source>
        <dbReference type="EMBL" id="KAH7289288.1"/>
    </source>
</evidence>
<dbReference type="EMBL" id="CM035436">
    <property type="protein sequence ID" value="KAH7289288.1"/>
    <property type="molecule type" value="Genomic_DNA"/>
</dbReference>
<gene>
    <name evidence="1" type="ORF">KP509_31G068600</name>
</gene>
<keyword evidence="2" id="KW-1185">Reference proteome</keyword>
<organism evidence="1 2">
    <name type="scientific">Ceratopteris richardii</name>
    <name type="common">Triangle waterfern</name>
    <dbReference type="NCBI Taxonomy" id="49495"/>
    <lineage>
        <taxon>Eukaryota</taxon>
        <taxon>Viridiplantae</taxon>
        <taxon>Streptophyta</taxon>
        <taxon>Embryophyta</taxon>
        <taxon>Tracheophyta</taxon>
        <taxon>Polypodiopsida</taxon>
        <taxon>Polypodiidae</taxon>
        <taxon>Polypodiales</taxon>
        <taxon>Pteridineae</taxon>
        <taxon>Pteridaceae</taxon>
        <taxon>Parkerioideae</taxon>
        <taxon>Ceratopteris</taxon>
    </lineage>
</organism>
<sequence>MMGLDMMLCRLSCWRRKPILETIKDLPIHWSVGAFPIPKWPVLTTNSKRQAPHRERPGSYLILHEKALKVFTLFVSDLTAVADMVMLSFLFDRSMFKVQFKSVVKRALGTVKPLRP</sequence>
<dbReference type="AlphaFoldDB" id="A0A8T2R0R8"/>
<name>A0A8T2R0R8_CERRI</name>